<sequence>MFSDTWDGIVSLGDSTSGFPPRDWNLESPTSVEPWILKPSQNPNGSPTTPISTSSTRTKPASGPPSRVDDNYHTSREDEATFASLLLGPGSNRPPVSNILQHLVDALLPVPYISQLDASLSVKVEPAFDIDDDEADGEEGSDEGAERQDEEEERKMSVANERATELVLEAGVLDLLERLENSGLGKMVRELKGVVEGKFVARRGPT</sequence>
<dbReference type="AlphaFoldDB" id="A0A8H6C7C5"/>
<name>A0A8H6C7C5_9LECA</name>
<evidence type="ECO:0000313" key="2">
    <source>
        <dbReference type="EMBL" id="KAF6218123.1"/>
    </source>
</evidence>
<feature type="compositionally biased region" description="Acidic residues" evidence="1">
    <location>
        <begin position="131"/>
        <end position="152"/>
    </location>
</feature>
<evidence type="ECO:0000256" key="1">
    <source>
        <dbReference type="SAM" id="MobiDB-lite"/>
    </source>
</evidence>
<reference evidence="2 3" key="1">
    <citation type="journal article" date="2020" name="Genomics">
        <title>Complete, high-quality genomes from long-read metagenomic sequencing of two wolf lichen thalli reveals enigmatic genome architecture.</title>
        <authorList>
            <person name="McKenzie S.K."/>
            <person name="Walston R.F."/>
            <person name="Allen J.L."/>
        </authorList>
    </citation>
    <scope>NUCLEOTIDE SEQUENCE [LARGE SCALE GENOMIC DNA]</scope>
    <source>
        <strain evidence="2">WasteWater1</strain>
    </source>
</reference>
<comment type="caution">
    <text evidence="2">The sequence shown here is derived from an EMBL/GenBank/DDBJ whole genome shotgun (WGS) entry which is preliminary data.</text>
</comment>
<feature type="region of interest" description="Disordered" evidence="1">
    <location>
        <begin position="131"/>
        <end position="160"/>
    </location>
</feature>
<dbReference type="RefSeq" id="XP_037147558.1">
    <property type="nucleotide sequence ID" value="XM_037296984.1"/>
</dbReference>
<dbReference type="GeneID" id="59334486"/>
<evidence type="ECO:0000313" key="3">
    <source>
        <dbReference type="Proteomes" id="UP000593566"/>
    </source>
</evidence>
<keyword evidence="3" id="KW-1185">Reference proteome</keyword>
<feature type="compositionally biased region" description="Low complexity" evidence="1">
    <location>
        <begin position="43"/>
        <end position="60"/>
    </location>
</feature>
<dbReference type="EMBL" id="JACCJB010000023">
    <property type="protein sequence ID" value="KAF6218123.1"/>
    <property type="molecule type" value="Genomic_DNA"/>
</dbReference>
<accession>A0A8H6C7C5</accession>
<dbReference type="Proteomes" id="UP000593566">
    <property type="component" value="Unassembled WGS sequence"/>
</dbReference>
<feature type="region of interest" description="Disordered" evidence="1">
    <location>
        <begin position="11"/>
        <end position="75"/>
    </location>
</feature>
<proteinExistence type="predicted"/>
<gene>
    <name evidence="2" type="ORF">HO133_006081</name>
</gene>
<organism evidence="2 3">
    <name type="scientific">Letharia lupina</name>
    <dbReference type="NCBI Taxonomy" id="560253"/>
    <lineage>
        <taxon>Eukaryota</taxon>
        <taxon>Fungi</taxon>
        <taxon>Dikarya</taxon>
        <taxon>Ascomycota</taxon>
        <taxon>Pezizomycotina</taxon>
        <taxon>Lecanoromycetes</taxon>
        <taxon>OSLEUM clade</taxon>
        <taxon>Lecanoromycetidae</taxon>
        <taxon>Lecanorales</taxon>
        <taxon>Lecanorineae</taxon>
        <taxon>Parmeliaceae</taxon>
        <taxon>Letharia</taxon>
    </lineage>
</organism>
<protein>
    <submittedName>
        <fullName evidence="2">Uncharacterized protein</fullName>
    </submittedName>
</protein>